<reference evidence="4 5" key="1">
    <citation type="submission" date="2019-10" db="EMBL/GenBank/DDBJ databases">
        <title>Alkaliphilus serpentinus sp. nov. and Alkaliphilus pronyensis sp. nov., two novel anaerobic alkaliphilic species isolated from the serpentinized-hosted hydrothermal field of the Prony Bay (New Caledonia).</title>
        <authorList>
            <person name="Postec A."/>
        </authorList>
    </citation>
    <scope>NUCLEOTIDE SEQUENCE [LARGE SCALE GENOMIC DNA]</scope>
    <source>
        <strain evidence="4 5">LacT</strain>
    </source>
</reference>
<dbReference type="Gene3D" id="3.40.710.10">
    <property type="entry name" value="DD-peptidase/beta-lactamase superfamily"/>
    <property type="match status" value="1"/>
</dbReference>
<comment type="caution">
    <text evidence="4">The sequence shown here is derived from an EMBL/GenBank/DDBJ whole genome shotgun (WGS) entry which is preliminary data.</text>
</comment>
<organism evidence="4 5">
    <name type="scientific">Alkaliphilus serpentinus</name>
    <dbReference type="NCBI Taxonomy" id="1482731"/>
    <lineage>
        <taxon>Bacteria</taxon>
        <taxon>Bacillati</taxon>
        <taxon>Bacillota</taxon>
        <taxon>Clostridia</taxon>
        <taxon>Peptostreptococcales</taxon>
        <taxon>Natronincolaceae</taxon>
        <taxon>Alkaliphilus</taxon>
    </lineage>
</organism>
<dbReference type="PANTHER" id="PTHR30627">
    <property type="entry name" value="PEPTIDOGLYCAN D,D-TRANSPEPTIDASE"/>
    <property type="match status" value="1"/>
</dbReference>
<dbReference type="EMBL" id="WBZB01000015">
    <property type="protein sequence ID" value="KAB3530883.1"/>
    <property type="molecule type" value="Genomic_DNA"/>
</dbReference>
<dbReference type="PANTHER" id="PTHR30627:SF24">
    <property type="entry name" value="PENICILLIN-BINDING PROTEIN 4B"/>
    <property type="match status" value="1"/>
</dbReference>
<dbReference type="Proteomes" id="UP000465601">
    <property type="component" value="Unassembled WGS sequence"/>
</dbReference>
<proteinExistence type="predicted"/>
<evidence type="ECO:0000256" key="1">
    <source>
        <dbReference type="SAM" id="Phobius"/>
    </source>
</evidence>
<dbReference type="GO" id="GO:0071555">
    <property type="term" value="P:cell wall organization"/>
    <property type="evidence" value="ECO:0007669"/>
    <property type="project" value="TreeGrafter"/>
</dbReference>
<feature type="domain" description="Penicillin binding protein A dimerisation" evidence="3">
    <location>
        <begin position="54"/>
        <end position="135"/>
    </location>
</feature>
<keyword evidence="1" id="KW-0472">Membrane</keyword>
<dbReference type="AlphaFoldDB" id="A0A833HPK8"/>
<feature type="transmembrane region" description="Helical" evidence="1">
    <location>
        <begin position="7"/>
        <end position="25"/>
    </location>
</feature>
<dbReference type="Pfam" id="PF21922">
    <property type="entry name" value="PBP_dimer_2"/>
    <property type="match status" value="1"/>
</dbReference>
<evidence type="ECO:0000313" key="4">
    <source>
        <dbReference type="EMBL" id="KAB3530883.1"/>
    </source>
</evidence>
<dbReference type="InterPro" id="IPR050515">
    <property type="entry name" value="Beta-lactam/transpept"/>
</dbReference>
<dbReference type="Pfam" id="PF00905">
    <property type="entry name" value="Transpeptidase"/>
    <property type="match status" value="1"/>
</dbReference>
<dbReference type="GO" id="GO:0016740">
    <property type="term" value="F:transferase activity"/>
    <property type="evidence" value="ECO:0007669"/>
    <property type="project" value="UniProtKB-KW"/>
</dbReference>
<keyword evidence="1" id="KW-1133">Transmembrane helix</keyword>
<keyword evidence="1" id="KW-0812">Transmembrane</keyword>
<dbReference type="InterPro" id="IPR054120">
    <property type="entry name" value="PBPA_dimer"/>
</dbReference>
<feature type="domain" description="Penicillin-binding protein transpeptidase" evidence="2">
    <location>
        <begin position="156"/>
        <end position="458"/>
    </location>
</feature>
<dbReference type="OrthoDB" id="9766847at2"/>
<keyword evidence="5" id="KW-1185">Reference proteome</keyword>
<keyword evidence="4" id="KW-0808">Transferase</keyword>
<gene>
    <name evidence="4" type="ORF">F8153_06020</name>
</gene>
<evidence type="ECO:0000259" key="3">
    <source>
        <dbReference type="Pfam" id="PF21922"/>
    </source>
</evidence>
<dbReference type="SUPFAM" id="SSF56519">
    <property type="entry name" value="Penicillin binding protein dimerisation domain"/>
    <property type="match status" value="1"/>
</dbReference>
<dbReference type="Gene3D" id="3.90.1310.10">
    <property type="entry name" value="Penicillin-binding protein 2a (Domain 2)"/>
    <property type="match status" value="1"/>
</dbReference>
<dbReference type="GO" id="GO:0071972">
    <property type="term" value="F:peptidoglycan L,D-transpeptidase activity"/>
    <property type="evidence" value="ECO:0007669"/>
    <property type="project" value="TreeGrafter"/>
</dbReference>
<name>A0A833HPK8_9FIRM</name>
<evidence type="ECO:0000313" key="5">
    <source>
        <dbReference type="Proteomes" id="UP000465601"/>
    </source>
</evidence>
<dbReference type="SUPFAM" id="SSF56601">
    <property type="entry name" value="beta-lactamase/transpeptidase-like"/>
    <property type="match status" value="1"/>
</dbReference>
<protein>
    <submittedName>
        <fullName evidence="4">Peptidoglycan glycosyltransferase</fullName>
    </submittedName>
</protein>
<dbReference type="GO" id="GO:0005886">
    <property type="term" value="C:plasma membrane"/>
    <property type="evidence" value="ECO:0007669"/>
    <property type="project" value="TreeGrafter"/>
</dbReference>
<sequence>MNSHKKIIHLIFVSSLLFLTLIGYLTHFQIFRASTVARNQYNRRQWAREENTIRGTIYDRNGVIIAETIDDNQQLLRSYPFGNLYSHVVGYSHQQYGRAGIEAQYNNQLMGYTSEGTVARLRDRIIGEHYKGNHIYLTLNHQLQQRALELIQWKTGGIVALNPSTGEILAMVSAPDYNPNTLNDDWSRLVEDNRSPLLNRVTTGLYPPGSSFKPVIAAAILEAGDVETNYDCTGSIVIDGYTLSDLNPRGHGPLDLRRSLVVSCNTNFARMAQELGEEKIVDIAKRFKIGSDLKADFNTSDSSMKYPEGMSATDLAAVAIGQGKLQMSPLHMAMIAATIANDGVMMEPRIIREMITPEGRVEDYISINGETIVSSEIASEVRTMMVAVVEEGTGWNARIPGIGVGGKTGTAENTTGVTHGWFIAFAPADNPQIAVAVLLESEGQTGGASAAPIARELIRFAIERGVLY</sequence>
<dbReference type="InterPro" id="IPR036138">
    <property type="entry name" value="PBP_dimer_sf"/>
</dbReference>
<accession>A0A833HPK8</accession>
<dbReference type="RefSeq" id="WP_151865471.1">
    <property type="nucleotide sequence ID" value="NZ_WBZB01000015.1"/>
</dbReference>
<evidence type="ECO:0000259" key="2">
    <source>
        <dbReference type="Pfam" id="PF00905"/>
    </source>
</evidence>
<dbReference type="InterPro" id="IPR012338">
    <property type="entry name" value="Beta-lactam/transpept-like"/>
</dbReference>
<dbReference type="InterPro" id="IPR001460">
    <property type="entry name" value="PCN-bd_Tpept"/>
</dbReference>
<dbReference type="GO" id="GO:0008658">
    <property type="term" value="F:penicillin binding"/>
    <property type="evidence" value="ECO:0007669"/>
    <property type="project" value="InterPro"/>
</dbReference>